<feature type="compositionally biased region" description="Low complexity" evidence="1">
    <location>
        <begin position="259"/>
        <end position="272"/>
    </location>
</feature>
<feature type="region of interest" description="Disordered" evidence="1">
    <location>
        <begin position="247"/>
        <end position="274"/>
    </location>
</feature>
<dbReference type="InterPro" id="IPR011993">
    <property type="entry name" value="PH-like_dom_sf"/>
</dbReference>
<dbReference type="EMBL" id="JABFTP020000021">
    <property type="protein sequence ID" value="KAL3268231.1"/>
    <property type="molecule type" value="Genomic_DNA"/>
</dbReference>
<dbReference type="Gene3D" id="2.30.29.30">
    <property type="entry name" value="Pleckstrin-homology domain (PH domain)/Phosphotyrosine-binding domain (PTB)"/>
    <property type="match status" value="1"/>
</dbReference>
<organism evidence="3 4">
    <name type="scientific">Cryptolaemus montrouzieri</name>
    <dbReference type="NCBI Taxonomy" id="559131"/>
    <lineage>
        <taxon>Eukaryota</taxon>
        <taxon>Metazoa</taxon>
        <taxon>Ecdysozoa</taxon>
        <taxon>Arthropoda</taxon>
        <taxon>Hexapoda</taxon>
        <taxon>Insecta</taxon>
        <taxon>Pterygota</taxon>
        <taxon>Neoptera</taxon>
        <taxon>Endopterygota</taxon>
        <taxon>Coleoptera</taxon>
        <taxon>Polyphaga</taxon>
        <taxon>Cucujiformia</taxon>
        <taxon>Coccinelloidea</taxon>
        <taxon>Coccinellidae</taxon>
        <taxon>Scymninae</taxon>
        <taxon>Scymnini</taxon>
        <taxon>Cryptolaemus</taxon>
    </lineage>
</organism>
<dbReference type="InterPro" id="IPR012966">
    <property type="entry name" value="AHD"/>
</dbReference>
<reference evidence="3 4" key="1">
    <citation type="journal article" date="2021" name="BMC Biol.">
        <title>Horizontally acquired antibacterial genes associated with adaptive radiation of ladybird beetles.</title>
        <authorList>
            <person name="Li H.S."/>
            <person name="Tang X.F."/>
            <person name="Huang Y.H."/>
            <person name="Xu Z.Y."/>
            <person name="Chen M.L."/>
            <person name="Du X.Y."/>
            <person name="Qiu B.Y."/>
            <person name="Chen P.T."/>
            <person name="Zhang W."/>
            <person name="Slipinski A."/>
            <person name="Escalona H.E."/>
            <person name="Waterhouse R.M."/>
            <person name="Zwick A."/>
            <person name="Pang H."/>
        </authorList>
    </citation>
    <scope>NUCLEOTIDE SEQUENCE [LARGE SCALE GENOMIC DNA]</scope>
    <source>
        <strain evidence="3">SYSU2018</strain>
    </source>
</reference>
<dbReference type="InterPro" id="IPR001849">
    <property type="entry name" value="PH_domain"/>
</dbReference>
<gene>
    <name evidence="3" type="ORF">HHI36_007355</name>
</gene>
<dbReference type="PROSITE" id="PS50003">
    <property type="entry name" value="PH_DOMAIN"/>
    <property type="match status" value="1"/>
</dbReference>
<dbReference type="Pfam" id="PF08174">
    <property type="entry name" value="Anillin"/>
    <property type="match status" value="1"/>
</dbReference>
<name>A0ABD2MPA4_9CUCU</name>
<dbReference type="PANTHER" id="PTHR21538">
    <property type="entry name" value="ANILLIN/RHOTEKIN RTKN"/>
    <property type="match status" value="1"/>
</dbReference>
<evidence type="ECO:0000256" key="1">
    <source>
        <dbReference type="SAM" id="MobiDB-lite"/>
    </source>
</evidence>
<evidence type="ECO:0000313" key="3">
    <source>
        <dbReference type="EMBL" id="KAL3268231.1"/>
    </source>
</evidence>
<dbReference type="Proteomes" id="UP001516400">
    <property type="component" value="Unassembled WGS sequence"/>
</dbReference>
<evidence type="ECO:0000313" key="4">
    <source>
        <dbReference type="Proteomes" id="UP001516400"/>
    </source>
</evidence>
<proteinExistence type="predicted"/>
<feature type="domain" description="PH" evidence="2">
    <location>
        <begin position="526"/>
        <end position="636"/>
    </location>
</feature>
<keyword evidence="4" id="KW-1185">Reference proteome</keyword>
<accession>A0ABD2MPA4</accession>
<dbReference type="PANTHER" id="PTHR21538:SF23">
    <property type="entry name" value="ANILLIN"/>
    <property type="match status" value="1"/>
</dbReference>
<protein>
    <recommendedName>
        <fullName evidence="2">PH domain-containing protein</fullName>
    </recommendedName>
</protein>
<sequence>MKCSKNSAIPPENFMTPVKSSVKYISRRGNKVWDSITGKRTSISRIVISEPQIQLSQSLIESSEGPEAPNIHSVSFQSGVSVSKSTDQKHYTCLSPSELERISRKPNEAQMAISQISPRSITASQSCEEYQQLPRSSTPMEKEAAFFSSLKLEEKPADSDDVNVALNRTIKDLNANKGNPMFQQSSLQDVYDELEKMIPVFKDKDLRENFIKQKFVVNLFESPMKVSAMSSPICKYKSRKGSSPNLFTSPLSLNDDSRGSLGSNSSISDLISENGEEDEDVFIESEKEEQVFTVEYLKNERNQECSKIKGLSKALALLRGRNEKKMTEAYLQAEKQLLLSTIRCRVYTDKILNFKSLPGPMTTGTVIISGIKIRIKPTVTNFSSNTYFICVASSKFTIIGSKYVQALGREGRQYLLFDEDMVFEGLEKDFKIYVKIYYVQLDNGNRGYGILPRKSVAHPVKMYQYDNLLTTSSEEDYFLLPAFKQCGIFELTFENYKKQHLTNLFPESPLYFTGSIMGTLTNLKMMVRMDGLLNFGQRHGKDDVIIWNIKYVVLEETQVRIYNSPTDEDPIVKLDLRNAASELVTHSCHLKYCLQIDIVYDEDPDFHYAFKFPYFLRANTPSDFKIWSNKLNYVINKLKEWNLLSFKEKNFITRILPKRI</sequence>
<dbReference type="InterPro" id="IPR051364">
    <property type="entry name" value="Cytokinesis/Rho-signaling"/>
</dbReference>
<dbReference type="AlphaFoldDB" id="A0ABD2MPA4"/>
<dbReference type="SUPFAM" id="SSF50729">
    <property type="entry name" value="PH domain-like"/>
    <property type="match status" value="1"/>
</dbReference>
<evidence type="ECO:0000259" key="2">
    <source>
        <dbReference type="PROSITE" id="PS50003"/>
    </source>
</evidence>
<comment type="caution">
    <text evidence="3">The sequence shown here is derived from an EMBL/GenBank/DDBJ whole genome shotgun (WGS) entry which is preliminary data.</text>
</comment>